<dbReference type="Gene3D" id="2.30.30.940">
    <property type="match status" value="1"/>
</dbReference>
<keyword evidence="6" id="KW-1185">Reference proteome</keyword>
<keyword evidence="3" id="KW-0378">Hydrolase</keyword>
<dbReference type="InterPro" id="IPR027417">
    <property type="entry name" value="P-loop_NTPase"/>
</dbReference>
<keyword evidence="1 3" id="KW-0547">Nucleotide-binding</keyword>
<dbReference type="EC" id="5.6.2.3" evidence="3"/>
<keyword evidence="3" id="KW-0413">Isomerase</keyword>
<dbReference type="InterPro" id="IPR003593">
    <property type="entry name" value="AAA+_ATPase"/>
</dbReference>
<dbReference type="Pfam" id="PF13538">
    <property type="entry name" value="UvrD_C_2"/>
    <property type="match status" value="1"/>
</dbReference>
<gene>
    <name evidence="3" type="primary">recD2</name>
    <name evidence="5" type="ORF">NMU03_16925</name>
</gene>
<dbReference type="Proteomes" id="UP001060112">
    <property type="component" value="Chromosome"/>
</dbReference>
<dbReference type="SMART" id="SM00382">
    <property type="entry name" value="AAA"/>
    <property type="match status" value="1"/>
</dbReference>
<feature type="binding site" evidence="3">
    <location>
        <begin position="344"/>
        <end position="348"/>
    </location>
    <ligand>
        <name>ATP</name>
        <dbReference type="ChEBI" id="CHEBI:30616"/>
    </ligand>
</feature>
<name>A0ABY5I493_9FIRM</name>
<protein>
    <recommendedName>
        <fullName evidence="3">ATP-dependent RecD2 DNA helicase</fullName>
        <ecNumber evidence="3">5.6.2.3</ecNumber>
    </recommendedName>
    <alternativeName>
        <fullName evidence="3">DNA 5'-3' helicase subunit RecD2</fullName>
    </alternativeName>
</protein>
<proteinExistence type="inferred from homology"/>
<dbReference type="InterPro" id="IPR055446">
    <property type="entry name" value="RecD2_N_OB"/>
</dbReference>
<feature type="domain" description="AAA+ ATPase" evidence="4">
    <location>
        <begin position="333"/>
        <end position="466"/>
    </location>
</feature>
<keyword evidence="2 3" id="KW-0067">ATP-binding</keyword>
<dbReference type="Gene3D" id="3.40.50.300">
    <property type="entry name" value="P-loop containing nucleotide triphosphate hydrolases"/>
    <property type="match status" value="2"/>
</dbReference>
<evidence type="ECO:0000259" key="4">
    <source>
        <dbReference type="SMART" id="SM00382"/>
    </source>
</evidence>
<dbReference type="RefSeq" id="WP_290140170.1">
    <property type="nucleotide sequence ID" value="NZ_CP101620.1"/>
</dbReference>
<dbReference type="PANTHER" id="PTHR43788">
    <property type="entry name" value="DNA2/NAM7 HELICASE FAMILY MEMBER"/>
    <property type="match status" value="1"/>
</dbReference>
<sequence length="730" mass="84201">MLEYIGIIKRIKFYSEETKFIVCLIDSEQEDKDILATGYMSYVNLQDKYHFQGEYIIHPKYGKQFQIQSYKIVLANEESEIIRYLSSPLFKGIGEKQATAIVDVLGTEALNKIKEDKHVLDQVPGMNEKKRETIVEVLSSQDFDQEVLMFFMGHGISTRHLALIQAVYQDKTLEVLQNNPYQLIDDIDGIGFKTADDLALKIGVDTYDHHRIQAAIVYALKEACFQDGSTYHSYETMTKRFHRYIPQIDDESFETALQDVLEQEKIILEEDRYYPYDLYQSEINIAKNFKRWLHTPLYEYEDEEIESILEDLEKQLSIRYDDFQKEAITLFLKQSAMIITGGPGTGKTTIVNAMIKLYQRLNPDQTLAVVAPTGRAAKRLTEVTGIEACTIHRLLKWDLHTNTFAVNENNPLDVDLLIIDEFSMVDSLLFSHLLSASHKVSQILLIGDDQQLPSVAPGHVLNDLIKSECVPTIALHHIYRQSKESGIVQLAHSIRNDQYDENLFFQYSDIHFQACLSYDVVKYVRLLVSKALEDGYDVQDIQVLAPMYNGVAGIDALNDCLQELFNPQDGFKNELRVGKRLFREGDKVLQLKNRVEDNVFNGDIGTLVEVCYKDNFEYLSDMMIVDFDGTIVEYTPQEFYTLTHAYCMSVHKSQGNEFKIVIMPILKDYSIMLKKNLIYTGLTRAKQSLWFLGNPQAFQYGVTRVLDERRKTTLIERMKQTPEISLYDFV</sequence>
<dbReference type="CDD" id="cd17933">
    <property type="entry name" value="DEXSc_RecD-like"/>
    <property type="match status" value="1"/>
</dbReference>
<evidence type="ECO:0000256" key="1">
    <source>
        <dbReference type="ARBA" id="ARBA00022741"/>
    </source>
</evidence>
<dbReference type="Pfam" id="PF13245">
    <property type="entry name" value="AAA_19"/>
    <property type="match status" value="1"/>
</dbReference>
<accession>A0ABY5I493</accession>
<evidence type="ECO:0000313" key="6">
    <source>
        <dbReference type="Proteomes" id="UP001060112"/>
    </source>
</evidence>
<dbReference type="InterPro" id="IPR010994">
    <property type="entry name" value="RuvA_2-like"/>
</dbReference>
<dbReference type="InterPro" id="IPR027785">
    <property type="entry name" value="UvrD-like_helicase_C"/>
</dbReference>
<comment type="function">
    <text evidence="3">DNA-dependent ATPase and ATP-dependent 5'-3' DNA helicase. Has no activity on blunt DNA or DNA with 3'-overhangs, requires at least 10 bases of 5'-ssDNA for helicase activity.</text>
</comment>
<dbReference type="NCBIfam" id="TIGR01448">
    <property type="entry name" value="recD_rel"/>
    <property type="match status" value="1"/>
</dbReference>
<dbReference type="InterPro" id="IPR006345">
    <property type="entry name" value="RecD2"/>
</dbReference>
<dbReference type="HAMAP" id="MF_01488">
    <property type="entry name" value="RecD2"/>
    <property type="match status" value="1"/>
</dbReference>
<dbReference type="InterPro" id="IPR041451">
    <property type="entry name" value="RecD2_SH13"/>
</dbReference>
<evidence type="ECO:0000256" key="3">
    <source>
        <dbReference type="HAMAP-Rule" id="MF_01488"/>
    </source>
</evidence>
<organism evidence="5 6">
    <name type="scientific">Allocoprobacillus halotolerans</name>
    <dbReference type="NCBI Taxonomy" id="2944914"/>
    <lineage>
        <taxon>Bacteria</taxon>
        <taxon>Bacillati</taxon>
        <taxon>Bacillota</taxon>
        <taxon>Erysipelotrichia</taxon>
        <taxon>Erysipelotrichales</taxon>
        <taxon>Erysipelotrichaceae</taxon>
        <taxon>Allocoprobacillus</taxon>
    </lineage>
</organism>
<evidence type="ECO:0000256" key="2">
    <source>
        <dbReference type="ARBA" id="ARBA00022840"/>
    </source>
</evidence>
<dbReference type="Pfam" id="PF23139">
    <property type="entry name" value="OB_YrrC"/>
    <property type="match status" value="1"/>
</dbReference>
<dbReference type="Gene3D" id="1.10.10.2220">
    <property type="match status" value="1"/>
</dbReference>
<reference evidence="5" key="1">
    <citation type="submission" date="2022-07" db="EMBL/GenBank/DDBJ databases">
        <title>Faecal culturing of patients with breast cancer.</title>
        <authorList>
            <person name="Teng N.M.Y."/>
            <person name="Kiu R."/>
            <person name="Evans R."/>
            <person name="Baker D.J."/>
            <person name="Zenner C."/>
            <person name="Robinson S.D."/>
            <person name="Hall L.J."/>
        </authorList>
    </citation>
    <scope>NUCLEOTIDE SEQUENCE</scope>
    <source>
        <strain evidence="5">LH1062</strain>
    </source>
</reference>
<dbReference type="SUPFAM" id="SSF47781">
    <property type="entry name" value="RuvA domain 2-like"/>
    <property type="match status" value="1"/>
</dbReference>
<dbReference type="Pfam" id="PF18335">
    <property type="entry name" value="SH3_13"/>
    <property type="match status" value="1"/>
</dbReference>
<keyword evidence="3" id="KW-0238">DNA-binding</keyword>
<keyword evidence="3" id="KW-0347">Helicase</keyword>
<dbReference type="InterPro" id="IPR050534">
    <property type="entry name" value="Coronavir_polyprotein_1ab"/>
</dbReference>
<dbReference type="EMBL" id="CP101620">
    <property type="protein sequence ID" value="UTY39209.1"/>
    <property type="molecule type" value="Genomic_DNA"/>
</dbReference>
<dbReference type="PANTHER" id="PTHR43788:SF6">
    <property type="entry name" value="DNA HELICASE B"/>
    <property type="match status" value="1"/>
</dbReference>
<dbReference type="InterPro" id="IPR029493">
    <property type="entry name" value="RecD2-like_HHH"/>
</dbReference>
<evidence type="ECO:0000313" key="5">
    <source>
        <dbReference type="EMBL" id="UTY39209.1"/>
    </source>
</evidence>
<comment type="similarity">
    <text evidence="3">Belongs to the RecD family. RecD2 subfamily.</text>
</comment>
<comment type="catalytic activity">
    <reaction evidence="3">
        <text>ATP + H2O = ADP + phosphate + H(+)</text>
        <dbReference type="Rhea" id="RHEA:13065"/>
        <dbReference type="ChEBI" id="CHEBI:15377"/>
        <dbReference type="ChEBI" id="CHEBI:15378"/>
        <dbReference type="ChEBI" id="CHEBI:30616"/>
        <dbReference type="ChEBI" id="CHEBI:43474"/>
        <dbReference type="ChEBI" id="CHEBI:456216"/>
        <dbReference type="EC" id="5.6.2.3"/>
    </reaction>
</comment>
<dbReference type="Pfam" id="PF14490">
    <property type="entry name" value="HHH_RecD2"/>
    <property type="match status" value="1"/>
</dbReference>
<dbReference type="CDD" id="cd18809">
    <property type="entry name" value="SF1_C_RecD"/>
    <property type="match status" value="1"/>
</dbReference>
<dbReference type="SUPFAM" id="SSF52540">
    <property type="entry name" value="P-loop containing nucleoside triphosphate hydrolases"/>
    <property type="match status" value="1"/>
</dbReference>